<feature type="signal peptide" evidence="2">
    <location>
        <begin position="1"/>
        <end position="27"/>
    </location>
</feature>
<evidence type="ECO:0000313" key="3">
    <source>
        <dbReference type="EMBL" id="KAJ1158710.1"/>
    </source>
</evidence>
<evidence type="ECO:0000313" key="4">
    <source>
        <dbReference type="Proteomes" id="UP001066276"/>
    </source>
</evidence>
<evidence type="ECO:0000256" key="2">
    <source>
        <dbReference type="SAM" id="SignalP"/>
    </source>
</evidence>
<evidence type="ECO:0000256" key="1">
    <source>
        <dbReference type="SAM" id="MobiDB-lite"/>
    </source>
</evidence>
<keyword evidence="2" id="KW-0732">Signal</keyword>
<reference evidence="3" key="1">
    <citation type="journal article" date="2022" name="bioRxiv">
        <title>Sequencing and chromosome-scale assembly of the giantPleurodeles waltlgenome.</title>
        <authorList>
            <person name="Brown T."/>
            <person name="Elewa A."/>
            <person name="Iarovenko S."/>
            <person name="Subramanian E."/>
            <person name="Araus A.J."/>
            <person name="Petzold A."/>
            <person name="Susuki M."/>
            <person name="Suzuki K.-i.T."/>
            <person name="Hayashi T."/>
            <person name="Toyoda A."/>
            <person name="Oliveira C."/>
            <person name="Osipova E."/>
            <person name="Leigh N.D."/>
            <person name="Simon A."/>
            <person name="Yun M.H."/>
        </authorList>
    </citation>
    <scope>NUCLEOTIDE SEQUENCE</scope>
    <source>
        <strain evidence="3">20211129_DDA</strain>
        <tissue evidence="3">Liver</tissue>
    </source>
</reference>
<keyword evidence="4" id="KW-1185">Reference proteome</keyword>
<protein>
    <recommendedName>
        <fullName evidence="5">Secreted protein</fullName>
    </recommendedName>
</protein>
<dbReference type="EMBL" id="JANPWB010000009">
    <property type="protein sequence ID" value="KAJ1158710.1"/>
    <property type="molecule type" value="Genomic_DNA"/>
</dbReference>
<organism evidence="3 4">
    <name type="scientific">Pleurodeles waltl</name>
    <name type="common">Iberian ribbed newt</name>
    <dbReference type="NCBI Taxonomy" id="8319"/>
    <lineage>
        <taxon>Eukaryota</taxon>
        <taxon>Metazoa</taxon>
        <taxon>Chordata</taxon>
        <taxon>Craniata</taxon>
        <taxon>Vertebrata</taxon>
        <taxon>Euteleostomi</taxon>
        <taxon>Amphibia</taxon>
        <taxon>Batrachia</taxon>
        <taxon>Caudata</taxon>
        <taxon>Salamandroidea</taxon>
        <taxon>Salamandridae</taxon>
        <taxon>Pleurodelinae</taxon>
        <taxon>Pleurodeles</taxon>
    </lineage>
</organism>
<dbReference type="AlphaFoldDB" id="A0AAV7S4R6"/>
<proteinExistence type="predicted"/>
<accession>A0AAV7S4R6</accession>
<feature type="region of interest" description="Disordered" evidence="1">
    <location>
        <begin position="103"/>
        <end position="134"/>
    </location>
</feature>
<sequence length="134" mass="14131">MRLSPGQARSFFACLGWQAYVLCVACGSQNPHGGRRSPSAKMARSTVEALGLQRSPPISSGRGRGERAPAGTRLPLLRAPLRDCPLIARLCPPGRGCKRASCHRGLPLSPPAYTGAARSPRSRCCSRGQGVPPS</sequence>
<dbReference type="Proteomes" id="UP001066276">
    <property type="component" value="Chromosome 5"/>
</dbReference>
<comment type="caution">
    <text evidence="3">The sequence shown here is derived from an EMBL/GenBank/DDBJ whole genome shotgun (WGS) entry which is preliminary data.</text>
</comment>
<feature type="chain" id="PRO_5043742585" description="Secreted protein" evidence="2">
    <location>
        <begin position="28"/>
        <end position="134"/>
    </location>
</feature>
<gene>
    <name evidence="3" type="ORF">NDU88_011398</name>
</gene>
<feature type="region of interest" description="Disordered" evidence="1">
    <location>
        <begin position="31"/>
        <end position="72"/>
    </location>
</feature>
<name>A0AAV7S4R6_PLEWA</name>
<evidence type="ECO:0008006" key="5">
    <source>
        <dbReference type="Google" id="ProtNLM"/>
    </source>
</evidence>
<feature type="compositionally biased region" description="Low complexity" evidence="1">
    <location>
        <begin position="118"/>
        <end position="127"/>
    </location>
</feature>